<organism evidence="1 2">
    <name type="scientific">Massilia orientalis</name>
    <dbReference type="NCBI Taxonomy" id="3050128"/>
    <lineage>
        <taxon>Bacteria</taxon>
        <taxon>Pseudomonadati</taxon>
        <taxon>Pseudomonadota</taxon>
        <taxon>Betaproteobacteria</taxon>
        <taxon>Burkholderiales</taxon>
        <taxon>Oxalobacteraceae</taxon>
        <taxon>Telluria group</taxon>
        <taxon>Massilia</taxon>
    </lineage>
</organism>
<evidence type="ECO:0000313" key="1">
    <source>
        <dbReference type="EMBL" id="MFJ1470637.1"/>
    </source>
</evidence>
<proteinExistence type="predicted"/>
<dbReference type="Proteomes" id="UP001168096">
    <property type="component" value="Unassembled WGS sequence"/>
</dbReference>
<evidence type="ECO:0000313" key="2">
    <source>
        <dbReference type="Proteomes" id="UP001168096"/>
    </source>
</evidence>
<dbReference type="EMBL" id="JASNRB020000016">
    <property type="protein sequence ID" value="MFJ1470637.1"/>
    <property type="molecule type" value="Genomic_DNA"/>
</dbReference>
<accession>A0ACC7MFF6</accession>
<protein>
    <submittedName>
        <fullName evidence="1">Tetratricopeptide repeat protein</fullName>
    </submittedName>
</protein>
<comment type="caution">
    <text evidence="1">The sequence shown here is derived from an EMBL/GenBank/DDBJ whole genome shotgun (WGS) entry which is preliminary data.</text>
</comment>
<gene>
    <name evidence="1" type="ORF">QPK29_023210</name>
</gene>
<sequence>MRAAMAPVLACPWTWENTGSSVFHAFMNPRQRIALAIALFNERRFDQALAGIGDLLQGDEANVDALNLAAACARALGRPDDAEAFWRKALARDPAHAASWNNLGILLQQRGRGAEAGEAFRRALQLQPDYAEAHYNLALLYQQAGGLEQAVGAHEAALALRPRYPEASANLGLVLERLGRFEEAQRRFGEAVAHDPADAASLQHRADLLHRLGRRAEAAECYRAALLLRPDNAELHNNFAVLLARSGQPEEAEREYLQAVACRPGYADAWHNLGLSYTQSGRYAEAEAALRTCLRWRAHDPEVWNSLGNVYQYMQRDDDAEAAYRRALAARPGLAKTLNNLGTLRQRQGRAGEAEDAYRQAIATDPGYPEARWNLGFLLLAQGRLAEGWPWMEARHDPALARPIAVRPAPGFPLWNGEALDGKAIAVWPEQGFGDQIQFVRYLPLLKAAGARTVTLICHDALLPLLRGAAGADRVVPMSEAGRLAPHDFWVFMLSLPMHAGTTLATIPATLPYLAADPARRAYWRARLDTLPAGMRVGLVWRGFGGHVNDANRSLPDLSVLAPLWSVPGVAFVSLQRGMDGEPRRAGPDGLDLLELGAGIADFGDTAAIVAELDLVICVDTAVAHVAGALGKRCWVLLPAIHPDWRWMEERADSPWYPGVLRLYRQRHAGAWDEVVARVAHDLAAIAY</sequence>
<keyword evidence="2" id="KW-1185">Reference proteome</keyword>
<name>A0ACC7MFF6_9BURK</name>
<reference evidence="1" key="1">
    <citation type="submission" date="2024-11" db="EMBL/GenBank/DDBJ databases">
        <title>Description of Massilia orientalis sp. nov., isolated from rhizosphere soil of Ageratina adenophora.</title>
        <authorList>
            <person name="Wang Y."/>
        </authorList>
    </citation>
    <scope>NUCLEOTIDE SEQUENCE</scope>
    <source>
        <strain evidence="1">YIM B02787</strain>
    </source>
</reference>